<dbReference type="VEuPathDB" id="FungiDB:ATEG_02565"/>
<dbReference type="GO" id="GO:0004386">
    <property type="term" value="F:helicase activity"/>
    <property type="evidence" value="ECO:0007669"/>
    <property type="project" value="UniProtKB-KW"/>
</dbReference>
<dbReference type="InterPro" id="IPR027417">
    <property type="entry name" value="P-loop_NTPase"/>
</dbReference>
<protein>
    <recommendedName>
        <fullName evidence="6">DEAD/DEAH-box helicase domain-containing protein</fullName>
    </recommendedName>
</protein>
<feature type="compositionally biased region" description="Polar residues" evidence="5">
    <location>
        <begin position="53"/>
        <end position="65"/>
    </location>
</feature>
<dbReference type="OrthoDB" id="2320933at2759"/>
<keyword evidence="4" id="KW-0067">ATP-binding</keyword>
<dbReference type="Gene3D" id="3.40.50.300">
    <property type="entry name" value="P-loop containing nucleotide triphosphate hydrolases"/>
    <property type="match status" value="1"/>
</dbReference>
<evidence type="ECO:0000256" key="2">
    <source>
        <dbReference type="ARBA" id="ARBA00022801"/>
    </source>
</evidence>
<keyword evidence="3" id="KW-0347">Helicase</keyword>
<keyword evidence="1" id="KW-0547">Nucleotide-binding</keyword>
<dbReference type="AlphaFoldDB" id="Q0CUR9"/>
<gene>
    <name evidence="7" type="ORF">ATEG_02565</name>
</gene>
<dbReference type="InterPro" id="IPR011545">
    <property type="entry name" value="DEAD/DEAH_box_helicase_dom"/>
</dbReference>
<feature type="compositionally biased region" description="Basic and acidic residues" evidence="5">
    <location>
        <begin position="36"/>
        <end position="51"/>
    </location>
</feature>
<dbReference type="Proteomes" id="UP000007963">
    <property type="component" value="Unassembled WGS sequence"/>
</dbReference>
<dbReference type="STRING" id="341663.Q0CUR9"/>
<feature type="region of interest" description="Disordered" evidence="5">
    <location>
        <begin position="1"/>
        <end position="68"/>
    </location>
</feature>
<dbReference type="GO" id="GO:0005524">
    <property type="term" value="F:ATP binding"/>
    <property type="evidence" value="ECO:0007669"/>
    <property type="project" value="UniProtKB-KW"/>
</dbReference>
<sequence length="279" mass="30866">MSAQSGKSVQTHGFQTSIDVARQQTYDVTPVAGHKRLAESSADNKPEKAPSIRDTSNAPNNTRFRQGQGVPLGKVDFVRPSLVPGRNRLVASEIRSVTATVPGAKTRQHNADPDRQKYDQDGMLFLKHPLYNLSPALVANFASLGIKEIYPWQASCLQAPGLLEGTRHLVYTAPTGGGKSLVADVLMLKRIIERPSCKAILVLPYVALVQEKLKWLRRIVQDVEKYIDTDEDPMAPLNPYQQRWKKLQRSVRVTGYFGGSKTSASWADTDIAVCTIEKV</sequence>
<evidence type="ECO:0000256" key="5">
    <source>
        <dbReference type="SAM" id="MobiDB-lite"/>
    </source>
</evidence>
<feature type="domain" description="DEAD/DEAH-box helicase" evidence="6">
    <location>
        <begin position="162"/>
        <end position="224"/>
    </location>
</feature>
<dbReference type="PANTHER" id="PTHR47961">
    <property type="entry name" value="DNA POLYMERASE THETA, PUTATIVE (AFU_ORTHOLOGUE AFUA_1G05260)-RELATED"/>
    <property type="match status" value="1"/>
</dbReference>
<dbReference type="eggNOG" id="KOG0950">
    <property type="taxonomic scope" value="Eukaryota"/>
</dbReference>
<proteinExistence type="predicted"/>
<evidence type="ECO:0000256" key="1">
    <source>
        <dbReference type="ARBA" id="ARBA00022741"/>
    </source>
</evidence>
<dbReference type="InterPro" id="IPR050474">
    <property type="entry name" value="Hel308_SKI2-like"/>
</dbReference>
<evidence type="ECO:0000313" key="7">
    <source>
        <dbReference type="EMBL" id="EAU37527.1"/>
    </source>
</evidence>
<evidence type="ECO:0000256" key="3">
    <source>
        <dbReference type="ARBA" id="ARBA00022806"/>
    </source>
</evidence>
<evidence type="ECO:0000256" key="4">
    <source>
        <dbReference type="ARBA" id="ARBA00022840"/>
    </source>
</evidence>
<evidence type="ECO:0000313" key="8">
    <source>
        <dbReference type="Proteomes" id="UP000007963"/>
    </source>
</evidence>
<reference evidence="8" key="1">
    <citation type="submission" date="2005-09" db="EMBL/GenBank/DDBJ databases">
        <title>Annotation of the Aspergillus terreus NIH2624 genome.</title>
        <authorList>
            <person name="Birren B.W."/>
            <person name="Lander E.S."/>
            <person name="Galagan J.E."/>
            <person name="Nusbaum C."/>
            <person name="Devon K."/>
            <person name="Henn M."/>
            <person name="Ma L.-J."/>
            <person name="Jaffe D.B."/>
            <person name="Butler J."/>
            <person name="Alvarez P."/>
            <person name="Gnerre S."/>
            <person name="Grabherr M."/>
            <person name="Kleber M."/>
            <person name="Mauceli E.W."/>
            <person name="Brockman W."/>
            <person name="Rounsley S."/>
            <person name="Young S.K."/>
            <person name="LaButti K."/>
            <person name="Pushparaj V."/>
            <person name="DeCaprio D."/>
            <person name="Crawford M."/>
            <person name="Koehrsen M."/>
            <person name="Engels R."/>
            <person name="Montgomery P."/>
            <person name="Pearson M."/>
            <person name="Howarth C."/>
            <person name="Larson L."/>
            <person name="Luoma S."/>
            <person name="White J."/>
            <person name="Alvarado L."/>
            <person name="Kodira C.D."/>
            <person name="Zeng Q."/>
            <person name="Oleary S."/>
            <person name="Yandava C."/>
            <person name="Denning D.W."/>
            <person name="Nierman W.C."/>
            <person name="Milne T."/>
            <person name="Madden K."/>
        </authorList>
    </citation>
    <scope>NUCLEOTIDE SEQUENCE [LARGE SCALE GENOMIC DNA]</scope>
    <source>
        <strain evidence="8">NIH 2624 / FGSC A1156</strain>
    </source>
</reference>
<feature type="compositionally biased region" description="Polar residues" evidence="5">
    <location>
        <begin position="1"/>
        <end position="27"/>
    </location>
</feature>
<keyword evidence="2" id="KW-0378">Hydrolase</keyword>
<name>Q0CUR9_ASPTN</name>
<dbReference type="EMBL" id="CH476596">
    <property type="protein sequence ID" value="EAU37527.1"/>
    <property type="molecule type" value="Genomic_DNA"/>
</dbReference>
<dbReference type="RefSeq" id="XP_001211743.1">
    <property type="nucleotide sequence ID" value="XM_001211743.1"/>
</dbReference>
<organism evidence="7 8">
    <name type="scientific">Aspergillus terreus (strain NIH 2624 / FGSC A1156)</name>
    <dbReference type="NCBI Taxonomy" id="341663"/>
    <lineage>
        <taxon>Eukaryota</taxon>
        <taxon>Fungi</taxon>
        <taxon>Dikarya</taxon>
        <taxon>Ascomycota</taxon>
        <taxon>Pezizomycotina</taxon>
        <taxon>Eurotiomycetes</taxon>
        <taxon>Eurotiomycetidae</taxon>
        <taxon>Eurotiales</taxon>
        <taxon>Aspergillaceae</taxon>
        <taxon>Aspergillus</taxon>
        <taxon>Aspergillus subgen. Circumdati</taxon>
    </lineage>
</organism>
<evidence type="ECO:0000259" key="6">
    <source>
        <dbReference type="Pfam" id="PF00270"/>
    </source>
</evidence>
<dbReference type="GO" id="GO:0003676">
    <property type="term" value="F:nucleic acid binding"/>
    <property type="evidence" value="ECO:0007669"/>
    <property type="project" value="InterPro"/>
</dbReference>
<dbReference type="GO" id="GO:0016787">
    <property type="term" value="F:hydrolase activity"/>
    <property type="evidence" value="ECO:0007669"/>
    <property type="project" value="UniProtKB-KW"/>
</dbReference>
<dbReference type="PANTHER" id="PTHR47961:SF6">
    <property type="entry name" value="DNA-DIRECTED DNA POLYMERASE"/>
    <property type="match status" value="1"/>
</dbReference>
<accession>Q0CUR9</accession>
<dbReference type="SUPFAM" id="SSF52540">
    <property type="entry name" value="P-loop containing nucleoside triphosphate hydrolases"/>
    <property type="match status" value="1"/>
</dbReference>
<dbReference type="HOGENOM" id="CLU_997416_0_0_1"/>
<dbReference type="GeneID" id="4316887"/>
<dbReference type="Pfam" id="PF00270">
    <property type="entry name" value="DEAD"/>
    <property type="match status" value="1"/>
</dbReference>